<feature type="domain" description="Response regulatory" evidence="3">
    <location>
        <begin position="3"/>
        <end position="119"/>
    </location>
</feature>
<keyword evidence="5" id="KW-1185">Reference proteome</keyword>
<dbReference type="EMBL" id="JBHRYN010000003">
    <property type="protein sequence ID" value="MFC3700290.1"/>
    <property type="molecule type" value="Genomic_DNA"/>
</dbReference>
<proteinExistence type="predicted"/>
<dbReference type="Pfam" id="PF00072">
    <property type="entry name" value="Response_reg"/>
    <property type="match status" value="1"/>
</dbReference>
<feature type="modified residue" description="4-aspartylphosphate" evidence="2">
    <location>
        <position position="52"/>
    </location>
</feature>
<evidence type="ECO:0000256" key="2">
    <source>
        <dbReference type="PROSITE-ProRule" id="PRU00169"/>
    </source>
</evidence>
<evidence type="ECO:0000313" key="5">
    <source>
        <dbReference type="Proteomes" id="UP001595710"/>
    </source>
</evidence>
<dbReference type="Proteomes" id="UP001595710">
    <property type="component" value="Unassembled WGS sequence"/>
</dbReference>
<evidence type="ECO:0000256" key="1">
    <source>
        <dbReference type="ARBA" id="ARBA00022553"/>
    </source>
</evidence>
<gene>
    <name evidence="4" type="ORF">ACFOND_01455</name>
</gene>
<reference evidence="5" key="1">
    <citation type="journal article" date="2019" name="Int. J. Syst. Evol. Microbiol.">
        <title>The Global Catalogue of Microorganisms (GCM) 10K type strain sequencing project: providing services to taxonomists for standard genome sequencing and annotation.</title>
        <authorList>
            <consortium name="The Broad Institute Genomics Platform"/>
            <consortium name="The Broad Institute Genome Sequencing Center for Infectious Disease"/>
            <person name="Wu L."/>
            <person name="Ma J."/>
        </authorList>
    </citation>
    <scope>NUCLEOTIDE SEQUENCE [LARGE SCALE GENOMIC DNA]</scope>
    <source>
        <strain evidence="5">CECT 8288</strain>
    </source>
</reference>
<dbReference type="InterPro" id="IPR001789">
    <property type="entry name" value="Sig_transdc_resp-reg_receiver"/>
</dbReference>
<dbReference type="PANTHER" id="PTHR44591">
    <property type="entry name" value="STRESS RESPONSE REGULATOR PROTEIN 1"/>
    <property type="match status" value="1"/>
</dbReference>
<comment type="caution">
    <text evidence="4">The sequence shown here is derived from an EMBL/GenBank/DDBJ whole genome shotgun (WGS) entry which is preliminary data.</text>
</comment>
<dbReference type="PANTHER" id="PTHR44591:SF20">
    <property type="entry name" value="PROTEIN PILH"/>
    <property type="match status" value="1"/>
</dbReference>
<dbReference type="PROSITE" id="PS50110">
    <property type="entry name" value="RESPONSE_REGULATORY"/>
    <property type="match status" value="1"/>
</dbReference>
<accession>A0ABV7WLZ5</accession>
<sequence length="119" mass="12885">MATILVVDDSPSQIAHFTKILEANGHECIVAEDGASGVALAKSAQPDLILMDVVMPELNGFQATRKLTQDPSTKQIPVVLATTKDQETDRVWGQRQGAKAFLVKPVDEAELLKTLAKFL</sequence>
<dbReference type="RefSeq" id="WP_216001277.1">
    <property type="nucleotide sequence ID" value="NZ_JAUFQI010000001.1"/>
</dbReference>
<dbReference type="InterPro" id="IPR050595">
    <property type="entry name" value="Bact_response_regulator"/>
</dbReference>
<evidence type="ECO:0000313" key="4">
    <source>
        <dbReference type="EMBL" id="MFC3700290.1"/>
    </source>
</evidence>
<dbReference type="SMART" id="SM00448">
    <property type="entry name" value="REC"/>
    <property type="match status" value="1"/>
</dbReference>
<protein>
    <submittedName>
        <fullName evidence="4">PleD family two-component system response regulator</fullName>
    </submittedName>
</protein>
<keyword evidence="1 2" id="KW-0597">Phosphoprotein</keyword>
<name>A0ABV7WLZ5_9GAMM</name>
<evidence type="ECO:0000259" key="3">
    <source>
        <dbReference type="PROSITE" id="PS50110"/>
    </source>
</evidence>
<organism evidence="4 5">
    <name type="scientific">Reinekea marina</name>
    <dbReference type="NCBI Taxonomy" id="1310421"/>
    <lineage>
        <taxon>Bacteria</taxon>
        <taxon>Pseudomonadati</taxon>
        <taxon>Pseudomonadota</taxon>
        <taxon>Gammaproteobacteria</taxon>
        <taxon>Oceanospirillales</taxon>
        <taxon>Saccharospirillaceae</taxon>
        <taxon>Reinekea</taxon>
    </lineage>
</organism>